<dbReference type="Gene3D" id="1.20.900.10">
    <property type="entry name" value="Dbl homology (DH) domain"/>
    <property type="match status" value="1"/>
</dbReference>
<dbReference type="InParanoid" id="M3YG15"/>
<evidence type="ECO:0000313" key="4">
    <source>
        <dbReference type="Ensembl" id="ENSMPUP00000010272.1"/>
    </source>
</evidence>
<sequence length="1823" mass="199635">GLESLDTYIQNTLSALYPPFEATAATVLWQLFSVAERLHGGDGLRCLTDFLIPAKRALQHLQQEACARYTGLIFVHEGWPLCVREKVVVQLTSLHGVRLRPGDFYLQVTSGRKRSARLVLKCLSQLGRGSEEVTVPEAMYGCVFTGEFLEWLNGERTSVPLQNCLLTSGSAVFRTPWSSVTDPIFLPTFRAVPPPDMGSPSSRRRLPRDPASEESKRWFRTSYMEALQNPMPLGSSSEESLGDEACGSQTTRARTAAGPAPKETPSSWGDSTGIPTPHPSPPMSPTTRTTGKGVHTCSVSVAATANTADQVTSDTFPVGSGASRMKPRPWQGHSPSRGSSRRAPPTQTSSAHVSLHRAFPSFLSRGHPALGSASAVHFIMEQCPPCRRCPWTCRLRVPGQGSSTGHAVGRCPRCLASGGGGFLSSVAWPQNSRLHQLEEMPELEHPAEATAEQATVSSSLPRSTDVGPCSSLTHFPLLRFAPAPEALPCLFFDIKSMNEKALDRVERPEAFLAKTIPPLTGVTQALGVARLGLNLLVLVPCGSSPVSAAQKHGGAADHKPGPLLSPLSWCTHMSPPLQGGTGDPGPPTLGEGNTTPTAACPPGALTPMDIFCDTLWEICVFSTRDGTSSHGTQYLHTRFPPGVCGADADSGPFRRPDPGWIPDVPEPLCPEGGGQPPSTGDVPSQMPRLVLEVSRELLQSGLLALPGTRDHQGRAVVQVCTRGPLWSSRHASSAELTRLLLYFHGIPRKEVRELGLVVVVDAREGPAAPALFQALAALQNTPPPIIHTIVLLVNKESGFRPDKDGAVQCEVVGSLKALHKLVDSSQLTADLDGSFPYSHSAWICFRRKLEPFTTNCKDAIVFLQNSVLSLNTPRTLSTAQEVTDLIGKHKAMMKCVLEDALLVALRLEGGAVLARLRTEQLGTSQDCRDAIEAASRLYDQVDEEVHRLVLASNRCLQELERLQGVRALQERQGQVSAPVKEAGRERLSPCTTLSSTFLRERMHGRAFQKLARISRPMCPLGQSESIFLSLWVIFFSTKTQQPLPQLEASHLQARLTRTLWSCDRYLPQCVTVLCYDGNDLSYLKVSEQRRHLGTFSLVTSFKMESSVNSLSTHECLELRGPEPGMECVQSCPQEAAELTVQSFPKASTATVALGGPRMLRQQHPLELQTQPRFQEALSGVGPDPGTPPLDQRALEPELAPGAERRQCELSWAPPTDPEGRTGKQAQLLPGLPRRAPPCRQETEPLAPAVPSPQDSTPCSPERIQTPTTHPRKQPLKKMMRKTRSFEIAQLDSGPRDAPWPGHTGVFIRGLEVTSTMASEKKPPPRPHAESPLVTRNQSLSSRSKTHLSEEDGRRRAGSSRRQHILAEMVSTEREYVRSLGYVIDNYFPEMERTDLPQALRGKRSVVFGNLEKLYDFHGQRFLAELEHCQPCPLAAGRGFLRHEEEFGMYALYSKNKPQSDALLCSHGNAFFKDKQQQLGDKMDLASYLLKPVQRMGKYLLLLQDLVREAGGCPAGEQELRELQAAADMVRFQLRHGNDLLAMDAVRGCDVSLKEQGPLRCQDEFIVCCGRRKHLRHVFLFEDLILFSKTRKVEGGYDTYTYKQSFKTAEIGLTENVGDSGLRFEIWFRRRRKSQDTYILQASSAEVKSAWTHVIGQILWRQALRNRELRMQEMVSMGLGNKPFMDIQPSDAAISDRSVKKGAELRTRASVAVPLCDHAASFKRPHSTISDSSTSSSGSQSSSALGPLSPALLSSTHCPWPADLQACFQEEEELEQEPGSPPSLLTEGTSSSGDSGLGLPELFSEEGPRRGAQVPTLSQHTTML</sequence>
<dbReference type="SMART" id="SM00233">
    <property type="entry name" value="PH"/>
    <property type="match status" value="1"/>
</dbReference>
<feature type="compositionally biased region" description="Polar residues" evidence="1">
    <location>
        <begin position="1252"/>
        <end position="1268"/>
    </location>
</feature>
<feature type="domain" description="PH" evidence="2">
    <location>
        <begin position="1551"/>
        <end position="1659"/>
    </location>
</feature>
<reference evidence="4" key="1">
    <citation type="submission" date="2024-06" db="UniProtKB">
        <authorList>
            <consortium name="Ensembl"/>
        </authorList>
    </citation>
    <scope>IDENTIFICATION</scope>
</reference>
<accession>M3YG15</accession>
<dbReference type="PROSITE" id="PS50010">
    <property type="entry name" value="DH_2"/>
    <property type="match status" value="1"/>
</dbReference>
<dbReference type="EMBL" id="AEYP01069909">
    <property type="status" value="NOT_ANNOTATED_CDS"/>
    <property type="molecule type" value="Genomic_DNA"/>
</dbReference>
<feature type="domain" description="DH" evidence="3">
    <location>
        <begin position="1360"/>
        <end position="1539"/>
    </location>
</feature>
<dbReference type="EMBL" id="AEYP01069911">
    <property type="status" value="NOT_ANNOTATED_CDS"/>
    <property type="molecule type" value="Genomic_DNA"/>
</dbReference>
<dbReference type="Pfam" id="PF00621">
    <property type="entry name" value="RhoGEF"/>
    <property type="match status" value="1"/>
</dbReference>
<dbReference type="Ensembl" id="ENSMPUT00000010435.1">
    <property type="protein sequence ID" value="ENSMPUP00000010272.1"/>
    <property type="gene ID" value="ENSMPUG00000010345.1"/>
</dbReference>
<feature type="region of interest" description="Disordered" evidence="1">
    <location>
        <begin position="189"/>
        <end position="216"/>
    </location>
</feature>
<dbReference type="OMA" id="YCIDHPS"/>
<dbReference type="GeneTree" id="ENSGT00940000162507"/>
<dbReference type="EMBL" id="AEYP01069912">
    <property type="status" value="NOT_ANNOTATED_CDS"/>
    <property type="molecule type" value="Genomic_DNA"/>
</dbReference>
<dbReference type="eggNOG" id="KOG4240">
    <property type="taxonomic scope" value="Eukaryota"/>
</dbReference>
<dbReference type="Pfam" id="PF22697">
    <property type="entry name" value="SOS1_NGEF_PH"/>
    <property type="match status" value="1"/>
</dbReference>
<feature type="compositionally biased region" description="Low complexity" evidence="1">
    <location>
        <begin position="1781"/>
        <end position="1801"/>
    </location>
</feature>
<dbReference type="InterPro" id="IPR052231">
    <property type="entry name" value="Rho_GEF_signaling-related"/>
</dbReference>
<feature type="compositionally biased region" description="Basic and acidic residues" evidence="1">
    <location>
        <begin position="1318"/>
        <end position="1328"/>
    </location>
</feature>
<dbReference type="InterPro" id="IPR011993">
    <property type="entry name" value="PH-like_dom_sf"/>
</dbReference>
<feature type="compositionally biased region" description="Low complexity" evidence="1">
    <location>
        <begin position="1726"/>
        <end position="1747"/>
    </location>
</feature>
<protein>
    <recommendedName>
        <fullName evidence="5">Pleckstrin homology and RhoGEF domain containing G4B</fullName>
    </recommendedName>
</protein>
<dbReference type="InterPro" id="IPR001849">
    <property type="entry name" value="PH_domain"/>
</dbReference>
<feature type="compositionally biased region" description="Polar residues" evidence="1">
    <location>
        <begin position="1814"/>
        <end position="1823"/>
    </location>
</feature>
<feature type="region of interest" description="Disordered" evidence="1">
    <location>
        <begin position="1723"/>
        <end position="1747"/>
    </location>
</feature>
<feature type="compositionally biased region" description="Basic and acidic residues" evidence="1">
    <location>
        <begin position="207"/>
        <end position="216"/>
    </location>
</feature>
<dbReference type="HOGENOM" id="CLU_001356_2_0_1"/>
<dbReference type="SMART" id="SM00325">
    <property type="entry name" value="RhoGEF"/>
    <property type="match status" value="1"/>
</dbReference>
<dbReference type="CDD" id="cd13242">
    <property type="entry name" value="PH_puratrophin-1"/>
    <property type="match status" value="1"/>
</dbReference>
<dbReference type="eggNOG" id="KOG0689">
    <property type="taxonomic scope" value="Eukaryota"/>
</dbReference>
<dbReference type="EMBL" id="AEYP01069910">
    <property type="status" value="NOT_ANNOTATED_CDS"/>
    <property type="molecule type" value="Genomic_DNA"/>
</dbReference>
<dbReference type="InterPro" id="IPR055251">
    <property type="entry name" value="SOS1_NGEF_PH"/>
</dbReference>
<evidence type="ECO:0000256" key="1">
    <source>
        <dbReference type="SAM" id="MobiDB-lite"/>
    </source>
</evidence>
<dbReference type="Gene3D" id="2.30.29.30">
    <property type="entry name" value="Pleckstrin-homology domain (PH domain)/Phosphotyrosine-binding domain (PTB)"/>
    <property type="match status" value="1"/>
</dbReference>
<evidence type="ECO:0000259" key="2">
    <source>
        <dbReference type="PROSITE" id="PS50003"/>
    </source>
</evidence>
<feature type="compositionally biased region" description="Low complexity" evidence="1">
    <location>
        <begin position="334"/>
        <end position="345"/>
    </location>
</feature>
<dbReference type="SUPFAM" id="SSF48065">
    <property type="entry name" value="DBL homology domain (DH-domain)"/>
    <property type="match status" value="1"/>
</dbReference>
<feature type="region of interest" description="Disordered" evidence="1">
    <location>
        <begin position="1770"/>
        <end position="1823"/>
    </location>
</feature>
<dbReference type="PANTHER" id="PTHR45845:SF1">
    <property type="entry name" value="PLECKSTRIN HOMOLOGY AND RHOGEF DOMAIN CONTAINING G4B"/>
    <property type="match status" value="1"/>
</dbReference>
<dbReference type="EMBL" id="AEYP01069913">
    <property type="status" value="NOT_ANNOTATED_CDS"/>
    <property type="molecule type" value="Genomic_DNA"/>
</dbReference>
<dbReference type="CDD" id="cd00160">
    <property type="entry name" value="RhoGEF"/>
    <property type="match status" value="1"/>
</dbReference>
<proteinExistence type="predicted"/>
<feature type="region of interest" description="Disordered" evidence="1">
    <location>
        <begin position="1202"/>
        <end position="1279"/>
    </location>
</feature>
<dbReference type="SUPFAM" id="SSF50729">
    <property type="entry name" value="PH domain-like"/>
    <property type="match status" value="1"/>
</dbReference>
<feature type="region of interest" description="Disordered" evidence="1">
    <location>
        <begin position="229"/>
        <end position="293"/>
    </location>
</feature>
<evidence type="ECO:0008006" key="5">
    <source>
        <dbReference type="Google" id="ProtNLM"/>
    </source>
</evidence>
<evidence type="ECO:0000259" key="3">
    <source>
        <dbReference type="PROSITE" id="PS50010"/>
    </source>
</evidence>
<dbReference type="GO" id="GO:0005085">
    <property type="term" value="F:guanyl-nucleotide exchange factor activity"/>
    <property type="evidence" value="ECO:0007669"/>
    <property type="project" value="InterPro"/>
</dbReference>
<dbReference type="InterPro" id="IPR000219">
    <property type="entry name" value="DH_dom"/>
</dbReference>
<dbReference type="STRING" id="9669.ENSMPUP00000010272"/>
<name>M3YG15_MUSPF</name>
<dbReference type="PROSITE" id="PS50003">
    <property type="entry name" value="PH_DOMAIN"/>
    <property type="match status" value="1"/>
</dbReference>
<dbReference type="PANTHER" id="PTHR45845">
    <property type="entry name" value="RHO GUANINE NUCLEOTIDE EXCHANGE FACTOR-RELATED"/>
    <property type="match status" value="1"/>
</dbReference>
<feature type="compositionally biased region" description="Polar residues" evidence="1">
    <location>
        <begin position="1333"/>
        <end position="1342"/>
    </location>
</feature>
<dbReference type="InterPro" id="IPR035899">
    <property type="entry name" value="DBL_dom_sf"/>
</dbReference>
<feature type="compositionally biased region" description="Basic residues" evidence="1">
    <location>
        <begin position="1269"/>
        <end position="1279"/>
    </location>
</feature>
<feature type="region of interest" description="Disordered" evidence="1">
    <location>
        <begin position="312"/>
        <end position="353"/>
    </location>
</feature>
<feature type="region of interest" description="Disordered" evidence="1">
    <location>
        <begin position="575"/>
        <end position="600"/>
    </location>
</feature>
<organism evidence="4">
    <name type="scientific">Mustela putorius furo</name>
    <name type="common">European domestic ferret</name>
    <name type="synonym">Mustela furo</name>
    <dbReference type="NCBI Taxonomy" id="9669"/>
    <lineage>
        <taxon>Eukaryota</taxon>
        <taxon>Metazoa</taxon>
        <taxon>Chordata</taxon>
        <taxon>Craniata</taxon>
        <taxon>Vertebrata</taxon>
        <taxon>Euteleostomi</taxon>
        <taxon>Mammalia</taxon>
        <taxon>Eutheria</taxon>
        <taxon>Laurasiatheria</taxon>
        <taxon>Carnivora</taxon>
        <taxon>Caniformia</taxon>
        <taxon>Musteloidea</taxon>
        <taxon>Mustelidae</taxon>
        <taxon>Mustelinae</taxon>
        <taxon>Mustela</taxon>
    </lineage>
</organism>
<feature type="region of interest" description="Disordered" evidence="1">
    <location>
        <begin position="1314"/>
        <end position="1361"/>
    </location>
</feature>